<accession>A0A9P8VD59</accession>
<dbReference type="GO" id="GO:0005506">
    <property type="term" value="F:iron ion binding"/>
    <property type="evidence" value="ECO:0007669"/>
    <property type="project" value="InterPro"/>
</dbReference>
<evidence type="ECO:0000256" key="7">
    <source>
        <dbReference type="PIRSR" id="PIRSR602403-1"/>
    </source>
</evidence>
<dbReference type="AlphaFoldDB" id="A0A9P8VD59"/>
<protein>
    <submittedName>
        <fullName evidence="8">Cytochrome P450</fullName>
    </submittedName>
</protein>
<dbReference type="PANTHER" id="PTHR24304">
    <property type="entry name" value="CYTOCHROME P450 FAMILY 7"/>
    <property type="match status" value="1"/>
</dbReference>
<evidence type="ECO:0000256" key="6">
    <source>
        <dbReference type="ARBA" id="ARBA00023033"/>
    </source>
</evidence>
<feature type="binding site" description="axial binding residue" evidence="7">
    <location>
        <position position="496"/>
    </location>
    <ligand>
        <name>heme</name>
        <dbReference type="ChEBI" id="CHEBI:30413"/>
    </ligand>
    <ligandPart>
        <name>Fe</name>
        <dbReference type="ChEBI" id="CHEBI:18248"/>
    </ligandPart>
</feature>
<dbReference type="GO" id="GO:0016705">
    <property type="term" value="F:oxidoreductase activity, acting on paired donors, with incorporation or reduction of molecular oxygen"/>
    <property type="evidence" value="ECO:0007669"/>
    <property type="project" value="InterPro"/>
</dbReference>
<dbReference type="InterPro" id="IPR002403">
    <property type="entry name" value="Cyt_P450_E_grp-IV"/>
</dbReference>
<keyword evidence="9" id="KW-1185">Reference proteome</keyword>
<comment type="caution">
    <text evidence="8">The sequence shown here is derived from an EMBL/GenBank/DDBJ whole genome shotgun (WGS) entry which is preliminary data.</text>
</comment>
<dbReference type="Proteomes" id="UP000770015">
    <property type="component" value="Unassembled WGS sequence"/>
</dbReference>
<dbReference type="EMBL" id="JAGSXJ010000007">
    <property type="protein sequence ID" value="KAH6689456.1"/>
    <property type="molecule type" value="Genomic_DNA"/>
</dbReference>
<keyword evidence="3 7" id="KW-0349">Heme</keyword>
<dbReference type="OrthoDB" id="3366823at2759"/>
<organism evidence="8 9">
    <name type="scientific">Plectosphaerella plurivora</name>
    <dbReference type="NCBI Taxonomy" id="936078"/>
    <lineage>
        <taxon>Eukaryota</taxon>
        <taxon>Fungi</taxon>
        <taxon>Dikarya</taxon>
        <taxon>Ascomycota</taxon>
        <taxon>Pezizomycotina</taxon>
        <taxon>Sordariomycetes</taxon>
        <taxon>Hypocreomycetidae</taxon>
        <taxon>Glomerellales</taxon>
        <taxon>Plectosphaerellaceae</taxon>
        <taxon>Plectosphaerella</taxon>
    </lineage>
</organism>
<dbReference type="Pfam" id="PF00067">
    <property type="entry name" value="p450"/>
    <property type="match status" value="1"/>
</dbReference>
<dbReference type="GO" id="GO:0008395">
    <property type="term" value="F:steroid hydroxylase activity"/>
    <property type="evidence" value="ECO:0007669"/>
    <property type="project" value="TreeGrafter"/>
</dbReference>
<evidence type="ECO:0000313" key="9">
    <source>
        <dbReference type="Proteomes" id="UP000770015"/>
    </source>
</evidence>
<sequence length="562" mass="62483">MDIDSNSTHIVGAVASALGLASDTVDTLHSHRWALAATAALFVTYLTLTPRRPAGWKPPPNIPERIPFVSNGWAFMRNPQAFLDHVSSSMRAMGTGVATVYVGPVPITIVMGAERVRTAMFRERSGLSPDRFLMMVMGNVEGMTREDLKMYTTDGSGRGKKPREGWEGFPPHKRVWARQRAVAHDVLGRKVETDGLAERFQGFFGERIEMREVGVWEQVVLGDVLRGEMAEAASRAMVGTEVFEMVPDLVERFWRYDAVALRLMLGMPQWWDREAYRVRDGLLEVLEGYLQDVLGRVTLDDEGKFVKGNGEDDDPDWEPMLGSRFNRSVAGFGLSAGLSMRAVAGGMAMSMFGLNSNSIPVTQWAVFELVRDKELLAAVREEVAPALRGGVFDIEMLEGMPLLQAVYLETMRLHVAISITREAVEDVRIDGFDIPKGRMVQAPTSFGGEDEAVWGEDVGVWRPGRHLRDDGKGGREFVVSAKAGEFFPYGGGATVCAGRHFAKQEIMLGVAVMVSRFDIEFVEWTMLDGGVSEREARGDVRYVGAAAVPPDRDMRVRWRRQW</sequence>
<dbReference type="CDD" id="cd11040">
    <property type="entry name" value="CYP7_CYP8-like"/>
    <property type="match status" value="1"/>
</dbReference>
<dbReference type="PANTHER" id="PTHR24304:SF2">
    <property type="entry name" value="24-HYDROXYCHOLESTEROL 7-ALPHA-HYDROXYLASE"/>
    <property type="match status" value="1"/>
</dbReference>
<evidence type="ECO:0000256" key="1">
    <source>
        <dbReference type="ARBA" id="ARBA00001971"/>
    </source>
</evidence>
<gene>
    <name evidence="8" type="ORF">F5X68DRAFT_166926</name>
</gene>
<dbReference type="InterPro" id="IPR001128">
    <property type="entry name" value="Cyt_P450"/>
</dbReference>
<evidence type="ECO:0000256" key="5">
    <source>
        <dbReference type="ARBA" id="ARBA00023004"/>
    </source>
</evidence>
<evidence type="ECO:0000256" key="2">
    <source>
        <dbReference type="ARBA" id="ARBA00010617"/>
    </source>
</evidence>
<keyword evidence="5 7" id="KW-0408">Iron</keyword>
<evidence type="ECO:0000256" key="4">
    <source>
        <dbReference type="ARBA" id="ARBA00022723"/>
    </source>
</evidence>
<dbReference type="PRINTS" id="PR00465">
    <property type="entry name" value="EP450IV"/>
</dbReference>
<proteinExistence type="inferred from homology"/>
<comment type="similarity">
    <text evidence="2">Belongs to the cytochrome P450 family.</text>
</comment>
<evidence type="ECO:0000256" key="3">
    <source>
        <dbReference type="ARBA" id="ARBA00022617"/>
    </source>
</evidence>
<dbReference type="InterPro" id="IPR036396">
    <property type="entry name" value="Cyt_P450_sf"/>
</dbReference>
<dbReference type="InterPro" id="IPR050529">
    <property type="entry name" value="CYP450_sterol_14alpha_dmase"/>
</dbReference>
<evidence type="ECO:0000313" key="8">
    <source>
        <dbReference type="EMBL" id="KAH6689456.1"/>
    </source>
</evidence>
<name>A0A9P8VD59_9PEZI</name>
<keyword evidence="4 7" id="KW-0479">Metal-binding</keyword>
<keyword evidence="6" id="KW-0560">Oxidoreductase</keyword>
<dbReference type="SUPFAM" id="SSF48264">
    <property type="entry name" value="Cytochrome P450"/>
    <property type="match status" value="1"/>
</dbReference>
<dbReference type="GO" id="GO:0020037">
    <property type="term" value="F:heme binding"/>
    <property type="evidence" value="ECO:0007669"/>
    <property type="project" value="InterPro"/>
</dbReference>
<keyword evidence="6" id="KW-0503">Monooxygenase</keyword>
<dbReference type="Gene3D" id="1.10.630.10">
    <property type="entry name" value="Cytochrome P450"/>
    <property type="match status" value="1"/>
</dbReference>
<reference evidence="8" key="1">
    <citation type="journal article" date="2021" name="Nat. Commun.">
        <title>Genetic determinants of endophytism in the Arabidopsis root mycobiome.</title>
        <authorList>
            <person name="Mesny F."/>
            <person name="Miyauchi S."/>
            <person name="Thiergart T."/>
            <person name="Pickel B."/>
            <person name="Atanasova L."/>
            <person name="Karlsson M."/>
            <person name="Huettel B."/>
            <person name="Barry K.W."/>
            <person name="Haridas S."/>
            <person name="Chen C."/>
            <person name="Bauer D."/>
            <person name="Andreopoulos W."/>
            <person name="Pangilinan J."/>
            <person name="LaButti K."/>
            <person name="Riley R."/>
            <person name="Lipzen A."/>
            <person name="Clum A."/>
            <person name="Drula E."/>
            <person name="Henrissat B."/>
            <person name="Kohler A."/>
            <person name="Grigoriev I.V."/>
            <person name="Martin F.M."/>
            <person name="Hacquard S."/>
        </authorList>
    </citation>
    <scope>NUCLEOTIDE SEQUENCE</scope>
    <source>
        <strain evidence="8">MPI-SDFR-AT-0117</strain>
    </source>
</reference>
<comment type="cofactor">
    <cofactor evidence="1 7">
        <name>heme</name>
        <dbReference type="ChEBI" id="CHEBI:30413"/>
    </cofactor>
</comment>